<keyword evidence="1" id="KW-1133">Transmembrane helix</keyword>
<dbReference type="AlphaFoldDB" id="A0A1I0C1X0"/>
<feature type="transmembrane region" description="Helical" evidence="1">
    <location>
        <begin position="89"/>
        <end position="109"/>
    </location>
</feature>
<dbReference type="EMBL" id="FOIM01000002">
    <property type="protein sequence ID" value="SET13077.1"/>
    <property type="molecule type" value="Genomic_DNA"/>
</dbReference>
<dbReference type="NCBIfam" id="TIGR02876">
    <property type="entry name" value="spore_yqfD"/>
    <property type="match status" value="1"/>
</dbReference>
<sequence>MVERLLHNWHGYVKLRLHGYSPERFLNLCNARKLEIWGILCKDGDYEFFMTVPGYRKVKPLVRKSRVRLRILERYGLPFFLYRNRKRKLFGAGLAGFFVFLYVMSLFVWDIEFEGNYHYTYDTLIRYLADQDVDYGMYKKRIDCEELESGFRAHFPEITWVSARVSGTRLLIHIKENEVISTLPEKDETPCDLVAAKPGVITSMIVRQGIAQVAIGDEVEAGQVLVKGIVPIVNDAEEVVNQYTVRADADVTARTVNGYSKSFPLMHTERVATGRTRRGWYLKAGKASFTFLVPAWGEQQWDYVMEERQLKLFSNFYLPFYLGDIKGKEMSAYDRKYTEEELKDIAGREKELFAEKLTEKGVQILENNDRIETSATKCTITGQFVTLEQIQKAAPLAQEEIIPNIEPEETKATQ</sequence>
<evidence type="ECO:0000256" key="1">
    <source>
        <dbReference type="SAM" id="Phobius"/>
    </source>
</evidence>
<dbReference type="Pfam" id="PF06898">
    <property type="entry name" value="YqfD"/>
    <property type="match status" value="1"/>
</dbReference>
<dbReference type="GeneID" id="93277193"/>
<dbReference type="PIRSF" id="PIRSF029895">
    <property type="entry name" value="SpoIV"/>
    <property type="match status" value="1"/>
</dbReference>
<proteinExistence type="predicted"/>
<protein>
    <submittedName>
        <fullName evidence="2">Similar to stage IV sporulation protein</fullName>
    </submittedName>
</protein>
<evidence type="ECO:0000313" key="2">
    <source>
        <dbReference type="EMBL" id="SET13077.1"/>
    </source>
</evidence>
<keyword evidence="1" id="KW-0472">Membrane</keyword>
<gene>
    <name evidence="2" type="ORF">SAMN05216313_102237</name>
</gene>
<keyword evidence="3" id="KW-1185">Reference proteome</keyword>
<dbReference type="Proteomes" id="UP000198508">
    <property type="component" value="Unassembled WGS sequence"/>
</dbReference>
<reference evidence="3" key="1">
    <citation type="submission" date="2016-10" db="EMBL/GenBank/DDBJ databases">
        <authorList>
            <person name="Varghese N."/>
            <person name="Submissions S."/>
        </authorList>
    </citation>
    <scope>NUCLEOTIDE SEQUENCE [LARGE SCALE GENOMIC DNA]</scope>
    <source>
        <strain evidence="3">NLAE-zl-G277</strain>
    </source>
</reference>
<dbReference type="RefSeq" id="WP_092360839.1">
    <property type="nucleotide sequence ID" value="NZ_FOIM01000002.1"/>
</dbReference>
<dbReference type="STRING" id="460384.SAMN05216313_102237"/>
<evidence type="ECO:0000313" key="3">
    <source>
        <dbReference type="Proteomes" id="UP000198508"/>
    </source>
</evidence>
<organism evidence="2 3">
    <name type="scientific">Enterocloster lavalensis</name>
    <dbReference type="NCBI Taxonomy" id="460384"/>
    <lineage>
        <taxon>Bacteria</taxon>
        <taxon>Bacillati</taxon>
        <taxon>Bacillota</taxon>
        <taxon>Clostridia</taxon>
        <taxon>Lachnospirales</taxon>
        <taxon>Lachnospiraceae</taxon>
        <taxon>Enterocloster</taxon>
    </lineage>
</organism>
<dbReference type="InterPro" id="IPR010690">
    <property type="entry name" value="YqfD"/>
</dbReference>
<accession>A0A1I0C1X0</accession>
<name>A0A1I0C1X0_9FIRM</name>
<keyword evidence="1" id="KW-0812">Transmembrane</keyword>